<dbReference type="InterPro" id="IPR029063">
    <property type="entry name" value="SAM-dependent_MTases_sf"/>
</dbReference>
<dbReference type="OrthoDB" id="9806164at2"/>
<dbReference type="PANTHER" id="PTHR43619">
    <property type="entry name" value="S-ADENOSYL-L-METHIONINE-DEPENDENT METHYLTRANSFERASE YKTD-RELATED"/>
    <property type="match status" value="1"/>
</dbReference>
<dbReference type="PANTHER" id="PTHR43619:SF2">
    <property type="entry name" value="S-ADENOSYL-L-METHIONINE-DEPENDENT METHYLTRANSFERASES SUPERFAMILY PROTEIN"/>
    <property type="match status" value="1"/>
</dbReference>
<dbReference type="GO" id="GO:0008168">
    <property type="term" value="F:methyltransferase activity"/>
    <property type="evidence" value="ECO:0007669"/>
    <property type="project" value="UniProtKB-UniRule"/>
</dbReference>
<evidence type="ECO:0000256" key="6">
    <source>
        <dbReference type="RuleBase" id="RU362030"/>
    </source>
</evidence>
<keyword evidence="8" id="KW-1185">Reference proteome</keyword>
<dbReference type="GO" id="GO:0032259">
    <property type="term" value="P:methylation"/>
    <property type="evidence" value="ECO:0007669"/>
    <property type="project" value="UniProtKB-KW"/>
</dbReference>
<evidence type="ECO:0000256" key="5">
    <source>
        <dbReference type="ARBA" id="ARBA00022691"/>
    </source>
</evidence>
<dbReference type="RefSeq" id="WP_082870552.1">
    <property type="nucleotide sequence ID" value="NZ_JABMCZ010000003.1"/>
</dbReference>
<dbReference type="Pfam" id="PF04072">
    <property type="entry name" value="LCM"/>
    <property type="match status" value="1"/>
</dbReference>
<evidence type="ECO:0000313" key="7">
    <source>
        <dbReference type="EMBL" id="KZM69866.1"/>
    </source>
</evidence>
<dbReference type="Proteomes" id="UP000076512">
    <property type="component" value="Unassembled WGS sequence"/>
</dbReference>
<dbReference type="NCBIfam" id="TIGR00027">
    <property type="entry name" value="mthyl_TIGR00027"/>
    <property type="match status" value="1"/>
</dbReference>
<evidence type="ECO:0000256" key="3">
    <source>
        <dbReference type="ARBA" id="ARBA00022603"/>
    </source>
</evidence>
<keyword evidence="3 6" id="KW-0489">Methyltransferase</keyword>
<dbReference type="STRING" id="455432.AWN90_04465"/>
<dbReference type="InterPro" id="IPR011610">
    <property type="entry name" value="SAM_mthyl_Trfase_ML2640-like"/>
</dbReference>
<dbReference type="EMBL" id="LWGR01000016">
    <property type="protein sequence ID" value="KZM69866.1"/>
    <property type="molecule type" value="Genomic_DNA"/>
</dbReference>
<sequence>MRTERDTWDIISSVGATALGAAAARAMETSRPDALVRDDYAALFVAASGHEGMGRLLKDPGSSDEWFLSSGIMGLRTKFCDDHFLAAAEAGMRQAVILAAGLDVRAYRLAWPAGTVVFGLDQPKVLEFKRQVLDDNNAEPAADRRAIAMDLRDDWPAALLNAGFDPSVPTSWTAEGLLPYLPGAAQNVLFERIERLSAPGSRVALDALSGQDLEKLTKFTDEHVRNSPVAEIGLSDLFYTDERADPEDWFGTRGWTATPVSVLALAQRYGRELPPLPEPFGDLFLSSPFVEIVKPLTTPAP</sequence>
<proteinExistence type="inferred from homology"/>
<protein>
    <recommendedName>
        <fullName evidence="6">S-adenosyl-L-methionine-dependent methyltransferase</fullName>
        <ecNumber evidence="6">2.1.1.-</ecNumber>
    </recommendedName>
</protein>
<evidence type="ECO:0000256" key="1">
    <source>
        <dbReference type="ARBA" id="ARBA00003907"/>
    </source>
</evidence>
<organism evidence="7 8">
    <name type="scientific">Nocardia terpenica</name>
    <dbReference type="NCBI Taxonomy" id="455432"/>
    <lineage>
        <taxon>Bacteria</taxon>
        <taxon>Bacillati</taxon>
        <taxon>Actinomycetota</taxon>
        <taxon>Actinomycetes</taxon>
        <taxon>Mycobacteriales</taxon>
        <taxon>Nocardiaceae</taxon>
        <taxon>Nocardia</taxon>
    </lineage>
</organism>
<evidence type="ECO:0000256" key="4">
    <source>
        <dbReference type="ARBA" id="ARBA00022679"/>
    </source>
</evidence>
<evidence type="ECO:0000256" key="2">
    <source>
        <dbReference type="ARBA" id="ARBA00008138"/>
    </source>
</evidence>
<dbReference type="Gene3D" id="3.40.50.150">
    <property type="entry name" value="Vaccinia Virus protein VP39"/>
    <property type="match status" value="1"/>
</dbReference>
<name>A0A164IYM3_9NOCA</name>
<dbReference type="EC" id="2.1.1.-" evidence="6"/>
<comment type="similarity">
    <text evidence="2 6">Belongs to the UPF0677 family.</text>
</comment>
<reference evidence="7 8" key="1">
    <citation type="submission" date="2016-04" db="EMBL/GenBank/DDBJ databases">
        <authorList>
            <person name="Evans L.H."/>
            <person name="Alamgir A."/>
            <person name="Owens N."/>
            <person name="Weber N.D."/>
            <person name="Virtaneva K."/>
            <person name="Barbian K."/>
            <person name="Babar A."/>
            <person name="Rosenke K."/>
        </authorList>
    </citation>
    <scope>NUCLEOTIDE SEQUENCE [LARGE SCALE GENOMIC DNA]</scope>
    <source>
        <strain evidence="7 8">IFM 0406</strain>
    </source>
</reference>
<dbReference type="SUPFAM" id="SSF53335">
    <property type="entry name" value="S-adenosyl-L-methionine-dependent methyltransferases"/>
    <property type="match status" value="1"/>
</dbReference>
<keyword evidence="4 7" id="KW-0808">Transferase</keyword>
<comment type="function">
    <text evidence="1 6">Exhibits S-adenosyl-L-methionine-dependent methyltransferase activity.</text>
</comment>
<gene>
    <name evidence="7" type="ORF">AWN90_04465</name>
</gene>
<accession>A0A164IYM3</accession>
<dbReference type="InterPro" id="IPR007213">
    <property type="entry name" value="Ppm1/Ppm2/Tcmp"/>
</dbReference>
<dbReference type="AlphaFoldDB" id="A0A164IYM3"/>
<comment type="caution">
    <text evidence="7">The sequence shown here is derived from an EMBL/GenBank/DDBJ whole genome shotgun (WGS) entry which is preliminary data.</text>
</comment>
<evidence type="ECO:0000313" key="8">
    <source>
        <dbReference type="Proteomes" id="UP000076512"/>
    </source>
</evidence>
<keyword evidence="5 6" id="KW-0949">S-adenosyl-L-methionine</keyword>